<evidence type="ECO:0000256" key="1">
    <source>
        <dbReference type="ARBA" id="ARBA00004191"/>
    </source>
</evidence>
<evidence type="ECO:0000256" key="2">
    <source>
        <dbReference type="ARBA" id="ARBA00008834"/>
    </source>
</evidence>
<keyword evidence="7" id="KW-0961">Cell wall biogenesis/degradation</keyword>
<dbReference type="PANTHER" id="PTHR31375">
    <property type="match status" value="1"/>
</dbReference>
<evidence type="ECO:0000256" key="5">
    <source>
        <dbReference type="ARBA" id="ARBA00022801"/>
    </source>
</evidence>
<dbReference type="InterPro" id="IPR000743">
    <property type="entry name" value="Glyco_hydro_28"/>
</dbReference>
<evidence type="ECO:0000313" key="11">
    <source>
        <dbReference type="EMBL" id="KAF3949604.1"/>
    </source>
</evidence>
<evidence type="ECO:0000256" key="8">
    <source>
        <dbReference type="PROSITE-ProRule" id="PRU10052"/>
    </source>
</evidence>
<feature type="chain" id="PRO_5035191774" description="Polygalacturonase" evidence="10">
    <location>
        <begin position="21"/>
        <end position="349"/>
    </location>
</feature>
<evidence type="ECO:0000256" key="7">
    <source>
        <dbReference type="ARBA" id="ARBA00023316"/>
    </source>
</evidence>
<dbReference type="Gene3D" id="2.160.20.10">
    <property type="entry name" value="Single-stranded right-handed beta-helix, Pectin lyase-like"/>
    <property type="match status" value="1"/>
</dbReference>
<comment type="caution">
    <text evidence="11">The sequence shown here is derived from an EMBL/GenBank/DDBJ whole genome shotgun (WGS) entry which is preliminary data.</text>
</comment>
<dbReference type="Proteomes" id="UP000737018">
    <property type="component" value="Unassembled WGS sequence"/>
</dbReference>
<name>A0A8J4VHU6_9ROSI</name>
<sequence length="349" mass="37010">MKAAILTLFLIFMIASPCLCNDLGKVFNVISYGAVGNGKTDDTQAFAKAWEAVCNANGITSLIIPKGKIFLLNPVQFKGPCKATKVLVQVGGTIVASTNLKTWTDNEKWIHFETVDGLVIKGGGQIDGQGSVWWNACSDEALHFHNCNGLQLSNLRHLNSQRNHISISGCKGVKINNLRISAPEDSPNTDGIDISTSSNIEVLNTVMETGDDCIAINGGSSYINISGVACGPGHGISIGSLGKNGAFDTVEEVHVCNCTFKGTQNAARIKTWQSAVKISDVKFINVNGTSVDEIAIDLVCSDHIGCTNIVLNDINIKSAIPGKQTISRCNNAHGSTLSPCTPIVPCLSH</sequence>
<keyword evidence="10" id="KW-0732">Signal</keyword>
<dbReference type="AlphaFoldDB" id="A0A8J4VHU6"/>
<keyword evidence="5 9" id="KW-0378">Hydrolase</keyword>
<dbReference type="InterPro" id="IPR011050">
    <property type="entry name" value="Pectin_lyase_fold/virulence"/>
</dbReference>
<dbReference type="Pfam" id="PF00295">
    <property type="entry name" value="Glyco_hydro_28"/>
    <property type="match status" value="1"/>
</dbReference>
<evidence type="ECO:0000256" key="6">
    <source>
        <dbReference type="ARBA" id="ARBA00023295"/>
    </source>
</evidence>
<evidence type="ECO:0000256" key="10">
    <source>
        <dbReference type="SAM" id="SignalP"/>
    </source>
</evidence>
<gene>
    <name evidence="11" type="ORF">CMV_024551</name>
</gene>
<dbReference type="GO" id="GO:0071555">
    <property type="term" value="P:cell wall organization"/>
    <property type="evidence" value="ECO:0007669"/>
    <property type="project" value="UniProtKB-KW"/>
</dbReference>
<proteinExistence type="inferred from homology"/>
<dbReference type="InterPro" id="IPR006626">
    <property type="entry name" value="PbH1"/>
</dbReference>
<dbReference type="InterPro" id="IPR012334">
    <property type="entry name" value="Pectin_lyas_fold"/>
</dbReference>
<evidence type="ECO:0000256" key="3">
    <source>
        <dbReference type="ARBA" id="ARBA00022512"/>
    </source>
</evidence>
<dbReference type="OrthoDB" id="187139at2759"/>
<feature type="active site" evidence="8">
    <location>
        <position position="234"/>
    </location>
</feature>
<feature type="signal peptide" evidence="10">
    <location>
        <begin position="1"/>
        <end position="20"/>
    </location>
</feature>
<reference evidence="11" key="1">
    <citation type="submission" date="2020-03" db="EMBL/GenBank/DDBJ databases">
        <title>Castanea mollissima Vanexum genome sequencing.</title>
        <authorList>
            <person name="Staton M."/>
        </authorList>
    </citation>
    <scope>NUCLEOTIDE SEQUENCE</scope>
    <source>
        <tissue evidence="11">Leaf</tissue>
    </source>
</reference>
<dbReference type="EMBL" id="JRKL02005983">
    <property type="protein sequence ID" value="KAF3949604.1"/>
    <property type="molecule type" value="Genomic_DNA"/>
</dbReference>
<protein>
    <recommendedName>
        <fullName evidence="13">Polygalacturonase</fullName>
    </recommendedName>
</protein>
<evidence type="ECO:0000256" key="9">
    <source>
        <dbReference type="RuleBase" id="RU361169"/>
    </source>
</evidence>
<organism evidence="11 12">
    <name type="scientific">Castanea mollissima</name>
    <name type="common">Chinese chestnut</name>
    <dbReference type="NCBI Taxonomy" id="60419"/>
    <lineage>
        <taxon>Eukaryota</taxon>
        <taxon>Viridiplantae</taxon>
        <taxon>Streptophyta</taxon>
        <taxon>Embryophyta</taxon>
        <taxon>Tracheophyta</taxon>
        <taxon>Spermatophyta</taxon>
        <taxon>Magnoliopsida</taxon>
        <taxon>eudicotyledons</taxon>
        <taxon>Gunneridae</taxon>
        <taxon>Pentapetalae</taxon>
        <taxon>rosids</taxon>
        <taxon>fabids</taxon>
        <taxon>Fagales</taxon>
        <taxon>Fagaceae</taxon>
        <taxon>Castanea</taxon>
    </lineage>
</organism>
<dbReference type="SUPFAM" id="SSF51126">
    <property type="entry name" value="Pectin lyase-like"/>
    <property type="match status" value="1"/>
</dbReference>
<comment type="similarity">
    <text evidence="2 9">Belongs to the glycosyl hydrolase 28 family.</text>
</comment>
<evidence type="ECO:0000256" key="4">
    <source>
        <dbReference type="ARBA" id="ARBA00022525"/>
    </source>
</evidence>
<keyword evidence="3" id="KW-0134">Cell wall</keyword>
<dbReference type="GO" id="GO:0004650">
    <property type="term" value="F:polygalacturonase activity"/>
    <property type="evidence" value="ECO:0007669"/>
    <property type="project" value="InterPro"/>
</dbReference>
<evidence type="ECO:0008006" key="13">
    <source>
        <dbReference type="Google" id="ProtNLM"/>
    </source>
</evidence>
<keyword evidence="4" id="KW-0964">Secreted</keyword>
<keyword evidence="6 9" id="KW-0326">Glycosidase</keyword>
<evidence type="ECO:0000313" key="12">
    <source>
        <dbReference type="Proteomes" id="UP000737018"/>
    </source>
</evidence>
<dbReference type="SMART" id="SM00710">
    <property type="entry name" value="PbH1"/>
    <property type="match status" value="4"/>
</dbReference>
<keyword evidence="12" id="KW-1185">Reference proteome</keyword>
<comment type="subcellular location">
    <subcellularLocation>
        <location evidence="1">Secreted</location>
        <location evidence="1">Cell wall</location>
    </subcellularLocation>
</comment>
<dbReference type="GO" id="GO:0005975">
    <property type="term" value="P:carbohydrate metabolic process"/>
    <property type="evidence" value="ECO:0007669"/>
    <property type="project" value="InterPro"/>
</dbReference>
<dbReference type="PROSITE" id="PS00502">
    <property type="entry name" value="POLYGALACTURONASE"/>
    <property type="match status" value="1"/>
</dbReference>
<accession>A0A8J4VHU6</accession>